<evidence type="ECO:0000256" key="1">
    <source>
        <dbReference type="SAM" id="Phobius"/>
    </source>
</evidence>
<keyword evidence="1" id="KW-0472">Membrane</keyword>
<keyword evidence="1" id="KW-0812">Transmembrane</keyword>
<dbReference type="RefSeq" id="WP_028528753.1">
    <property type="nucleotide sequence ID" value="NZ_CABLBR010000014.1"/>
</dbReference>
<feature type="transmembrane region" description="Helical" evidence="1">
    <location>
        <begin position="21"/>
        <end position="41"/>
    </location>
</feature>
<feature type="transmembrane region" description="Helical" evidence="1">
    <location>
        <begin position="130"/>
        <end position="151"/>
    </location>
</feature>
<keyword evidence="3" id="KW-1185">Reference proteome</keyword>
<dbReference type="EMBL" id="CP102290">
    <property type="protein sequence ID" value="UWP59156.1"/>
    <property type="molecule type" value="Genomic_DNA"/>
</dbReference>
<evidence type="ECO:0000313" key="2">
    <source>
        <dbReference type="EMBL" id="UWP59156.1"/>
    </source>
</evidence>
<sequence length="241" mass="26424">MAAIFQLTKYHLYVYLKSNKFVMPLAVLLALLYIIYSSAPVEAADSFSVSCMFVFLVMTWTGLSCHELNSSESQQILTLRIRGTGRYCLSYGIFLLLISAFAAAVSMVFPLLQSLLNPGLFTRAIRPGDVVWGFLLMTASAFDGSAIGTMFCPRVMRDRKTAVILTALAAAVTIGKTVILQQLPALAAVMWIFPPVAENAAAFSQAGHFFMPNVLISLIIMLAYGGVIFLLNGWLLKRRGF</sequence>
<organism evidence="2 3">
    <name type="scientific">Ruminococcus gauvreauii</name>
    <dbReference type="NCBI Taxonomy" id="438033"/>
    <lineage>
        <taxon>Bacteria</taxon>
        <taxon>Bacillati</taxon>
        <taxon>Bacillota</taxon>
        <taxon>Clostridia</taxon>
        <taxon>Eubacteriales</taxon>
        <taxon>Oscillospiraceae</taxon>
        <taxon>Ruminococcus</taxon>
    </lineage>
</organism>
<keyword evidence="1" id="KW-1133">Transmembrane helix</keyword>
<proteinExistence type="predicted"/>
<gene>
    <name evidence="2" type="ORF">NQ502_17595</name>
</gene>
<feature type="transmembrane region" description="Helical" evidence="1">
    <location>
        <begin position="163"/>
        <end position="194"/>
    </location>
</feature>
<dbReference type="Proteomes" id="UP001060164">
    <property type="component" value="Chromosome"/>
</dbReference>
<evidence type="ECO:0000313" key="3">
    <source>
        <dbReference type="Proteomes" id="UP001060164"/>
    </source>
</evidence>
<name>A0ABY5VFV1_9FIRM</name>
<feature type="transmembrane region" description="Helical" evidence="1">
    <location>
        <begin position="87"/>
        <end position="110"/>
    </location>
</feature>
<protein>
    <recommendedName>
        <fullName evidence="4">ABC-2 family transporter protein</fullName>
    </recommendedName>
</protein>
<evidence type="ECO:0008006" key="4">
    <source>
        <dbReference type="Google" id="ProtNLM"/>
    </source>
</evidence>
<feature type="transmembrane region" description="Helical" evidence="1">
    <location>
        <begin position="214"/>
        <end position="236"/>
    </location>
</feature>
<feature type="transmembrane region" description="Helical" evidence="1">
    <location>
        <begin position="47"/>
        <end position="66"/>
    </location>
</feature>
<reference evidence="2" key="1">
    <citation type="journal article" date="2022" name="Cell">
        <title>Design, construction, and in vivo augmentation of a complex gut microbiome.</title>
        <authorList>
            <person name="Cheng A.G."/>
            <person name="Ho P.Y."/>
            <person name="Aranda-Diaz A."/>
            <person name="Jain S."/>
            <person name="Yu F.B."/>
            <person name="Meng X."/>
            <person name="Wang M."/>
            <person name="Iakiviak M."/>
            <person name="Nagashima K."/>
            <person name="Zhao A."/>
            <person name="Murugkar P."/>
            <person name="Patil A."/>
            <person name="Atabakhsh K."/>
            <person name="Weakley A."/>
            <person name="Yan J."/>
            <person name="Brumbaugh A.R."/>
            <person name="Higginbottom S."/>
            <person name="Dimas A."/>
            <person name="Shiver A.L."/>
            <person name="Deutschbauer A."/>
            <person name="Neff N."/>
            <person name="Sonnenburg J.L."/>
            <person name="Huang K.C."/>
            <person name="Fischbach M.A."/>
        </authorList>
    </citation>
    <scope>NUCLEOTIDE SEQUENCE</scope>
    <source>
        <strain evidence="2">DSM 19829</strain>
    </source>
</reference>
<accession>A0ABY5VFV1</accession>